<evidence type="ECO:0000313" key="2">
    <source>
        <dbReference type="Proteomes" id="UP000002668"/>
    </source>
</evidence>
<dbReference type="VEuPathDB" id="FungiDB:LEMA_uP033200.1"/>
<sequence length="61" mass="6512">MTTTDRILSNKHSRQASAHDQILEVLLSQLDGSQIVPALSGSYGSLRTISTKGISLQGRSS</sequence>
<dbReference type="AlphaFoldDB" id="E4ZQY1"/>
<dbReference type="HOGENOM" id="CLU_2923060_0_0_1"/>
<keyword evidence="2" id="KW-1185">Reference proteome</keyword>
<gene>
    <name evidence="1" type="ORF">LEMA_uP033200.1</name>
</gene>
<dbReference type="InParanoid" id="E4ZQY1"/>
<proteinExistence type="predicted"/>
<reference evidence="2" key="1">
    <citation type="journal article" date="2011" name="Nat. Commun.">
        <title>Effector diversification within compartments of the Leptosphaeria maculans genome affected by Repeat-Induced Point mutations.</title>
        <authorList>
            <person name="Rouxel T."/>
            <person name="Grandaubert J."/>
            <person name="Hane J.K."/>
            <person name="Hoede C."/>
            <person name="van de Wouw A.P."/>
            <person name="Couloux A."/>
            <person name="Dominguez V."/>
            <person name="Anthouard V."/>
            <person name="Bally P."/>
            <person name="Bourras S."/>
            <person name="Cozijnsen A.J."/>
            <person name="Ciuffetti L.M."/>
            <person name="Degrave A."/>
            <person name="Dilmaghani A."/>
            <person name="Duret L."/>
            <person name="Fudal I."/>
            <person name="Goodwin S.B."/>
            <person name="Gout L."/>
            <person name="Glaser N."/>
            <person name="Linglin J."/>
            <person name="Kema G.H.J."/>
            <person name="Lapalu N."/>
            <person name="Lawrence C.B."/>
            <person name="May K."/>
            <person name="Meyer M."/>
            <person name="Ollivier B."/>
            <person name="Poulain J."/>
            <person name="Schoch C.L."/>
            <person name="Simon A."/>
            <person name="Spatafora J.W."/>
            <person name="Stachowiak A."/>
            <person name="Turgeon B.G."/>
            <person name="Tyler B.M."/>
            <person name="Vincent D."/>
            <person name="Weissenbach J."/>
            <person name="Amselem J."/>
            <person name="Quesneville H."/>
            <person name="Oliver R.P."/>
            <person name="Wincker P."/>
            <person name="Balesdent M.-H."/>
            <person name="Howlett B.J."/>
        </authorList>
    </citation>
    <scope>NUCLEOTIDE SEQUENCE [LARGE SCALE GENOMIC DNA]</scope>
    <source>
        <strain evidence="2">JN3 / isolate v23.1.3 / race Av1-4-5-6-7-8</strain>
    </source>
</reference>
<name>E4ZQY1_LEPMJ</name>
<accession>E4ZQY1</accession>
<evidence type="ECO:0000313" key="1">
    <source>
        <dbReference type="EMBL" id="CBX93646.1"/>
    </source>
</evidence>
<dbReference type="Proteomes" id="UP000002668">
    <property type="component" value="Genome"/>
</dbReference>
<organism evidence="2">
    <name type="scientific">Leptosphaeria maculans (strain JN3 / isolate v23.1.3 / race Av1-4-5-6-7-8)</name>
    <name type="common">Blackleg fungus</name>
    <name type="synonym">Phoma lingam</name>
    <dbReference type="NCBI Taxonomy" id="985895"/>
    <lineage>
        <taxon>Eukaryota</taxon>
        <taxon>Fungi</taxon>
        <taxon>Dikarya</taxon>
        <taxon>Ascomycota</taxon>
        <taxon>Pezizomycotina</taxon>
        <taxon>Dothideomycetes</taxon>
        <taxon>Pleosporomycetidae</taxon>
        <taxon>Pleosporales</taxon>
        <taxon>Pleosporineae</taxon>
        <taxon>Leptosphaeriaceae</taxon>
        <taxon>Plenodomus</taxon>
        <taxon>Plenodomus lingam/Leptosphaeria maculans species complex</taxon>
    </lineage>
</organism>
<protein>
    <submittedName>
        <fullName evidence="1">Predicted protein</fullName>
    </submittedName>
</protein>
<dbReference type="EMBL" id="FP929116">
    <property type="protein sequence ID" value="CBX93646.1"/>
    <property type="molecule type" value="Genomic_DNA"/>
</dbReference>